<keyword evidence="1 4" id="KW-0732">Signal</keyword>
<feature type="signal peptide" evidence="4">
    <location>
        <begin position="1"/>
        <end position="19"/>
    </location>
</feature>
<name>A0A9P0D3B0_9CUCU</name>
<dbReference type="EMBL" id="OV651817">
    <property type="protein sequence ID" value="CAH1111073.1"/>
    <property type="molecule type" value="Genomic_DNA"/>
</dbReference>
<dbReference type="AlphaFoldDB" id="A0A9P0D3B0"/>
<dbReference type="Gene3D" id="3.15.10.30">
    <property type="entry name" value="Haemolymph juvenile hormone binding protein"/>
    <property type="match status" value="1"/>
</dbReference>
<keyword evidence="2" id="KW-0090">Biological rhythms</keyword>
<evidence type="ECO:0000313" key="6">
    <source>
        <dbReference type="Proteomes" id="UP001153636"/>
    </source>
</evidence>
<dbReference type="Pfam" id="PF06585">
    <property type="entry name" value="JHBP"/>
    <property type="match status" value="1"/>
</dbReference>
<dbReference type="SMART" id="SM00700">
    <property type="entry name" value="JHBP"/>
    <property type="match status" value="1"/>
</dbReference>
<evidence type="ECO:0000256" key="3">
    <source>
        <dbReference type="ARBA" id="ARBA00060902"/>
    </source>
</evidence>
<organism evidence="5 6">
    <name type="scientific">Psylliodes chrysocephalus</name>
    <dbReference type="NCBI Taxonomy" id="3402493"/>
    <lineage>
        <taxon>Eukaryota</taxon>
        <taxon>Metazoa</taxon>
        <taxon>Ecdysozoa</taxon>
        <taxon>Arthropoda</taxon>
        <taxon>Hexapoda</taxon>
        <taxon>Insecta</taxon>
        <taxon>Pterygota</taxon>
        <taxon>Neoptera</taxon>
        <taxon>Endopterygota</taxon>
        <taxon>Coleoptera</taxon>
        <taxon>Polyphaga</taxon>
        <taxon>Cucujiformia</taxon>
        <taxon>Chrysomeloidea</taxon>
        <taxon>Chrysomelidae</taxon>
        <taxon>Galerucinae</taxon>
        <taxon>Alticini</taxon>
        <taxon>Psylliodes</taxon>
    </lineage>
</organism>
<evidence type="ECO:0000256" key="1">
    <source>
        <dbReference type="ARBA" id="ARBA00022729"/>
    </source>
</evidence>
<dbReference type="PANTHER" id="PTHR11008">
    <property type="entry name" value="PROTEIN TAKEOUT-LIKE PROTEIN"/>
    <property type="match status" value="1"/>
</dbReference>
<keyword evidence="6" id="KW-1185">Reference proteome</keyword>
<proteinExistence type="inferred from homology"/>
<dbReference type="FunFam" id="3.15.10.30:FF:000001">
    <property type="entry name" value="Takeout-like protein 1"/>
    <property type="match status" value="1"/>
</dbReference>
<comment type="similarity">
    <text evidence="3">Belongs to the TO family.</text>
</comment>
<gene>
    <name evidence="5" type="ORF">PSYICH_LOCUS11584</name>
</gene>
<evidence type="ECO:0000313" key="5">
    <source>
        <dbReference type="EMBL" id="CAH1111073.1"/>
    </source>
</evidence>
<reference evidence="5" key="1">
    <citation type="submission" date="2022-01" db="EMBL/GenBank/DDBJ databases">
        <authorList>
            <person name="King R."/>
        </authorList>
    </citation>
    <scope>NUCLEOTIDE SEQUENCE</scope>
</reference>
<evidence type="ECO:0000256" key="2">
    <source>
        <dbReference type="ARBA" id="ARBA00023108"/>
    </source>
</evidence>
<protein>
    <submittedName>
        <fullName evidence="5">Uncharacterized protein</fullName>
    </submittedName>
</protein>
<dbReference type="GO" id="GO:0005615">
    <property type="term" value="C:extracellular space"/>
    <property type="evidence" value="ECO:0007669"/>
    <property type="project" value="TreeGrafter"/>
</dbReference>
<dbReference type="GO" id="GO:0007623">
    <property type="term" value="P:circadian rhythm"/>
    <property type="evidence" value="ECO:0007669"/>
    <property type="project" value="UniProtKB-ARBA"/>
</dbReference>
<dbReference type="PANTHER" id="PTHR11008:SF32">
    <property type="entry name" value="CIRCADIAN CLOCK-CONTROLLED PROTEIN DAYWAKE-RELATED"/>
    <property type="match status" value="1"/>
</dbReference>
<accession>A0A9P0D3B0</accession>
<sequence>MFSLLVCFLVFGATSATSATGVIHRPSYLVPCSKRGNFSECAMKHAVAAIPFMLKGDRRLGLPTFTPLKISKIEVKGTNGFRVLLKDLNVYGLENVKPLNIKVDFENRRAQVLSTVPKLVVLGDYEVGGNIMIFALNGHGPVNLTFTNGIYEYGFEWKTEIRDGLEYGQITNSNFDYNLKSVKYNFDNIINNDKALSEQVNKILNLNWEIVNEDIKPSICDTLLFIHNEMFKKIFTQVPFRELFLD</sequence>
<dbReference type="InterPro" id="IPR010562">
    <property type="entry name" value="Haemolymph_juvenile_hormone-bd"/>
</dbReference>
<dbReference type="OrthoDB" id="8194225at2759"/>
<evidence type="ECO:0000256" key="4">
    <source>
        <dbReference type="SAM" id="SignalP"/>
    </source>
</evidence>
<feature type="chain" id="PRO_5040212373" evidence="4">
    <location>
        <begin position="20"/>
        <end position="246"/>
    </location>
</feature>
<dbReference type="Proteomes" id="UP001153636">
    <property type="component" value="Chromosome 5"/>
</dbReference>
<dbReference type="InterPro" id="IPR038606">
    <property type="entry name" value="To_sf"/>
</dbReference>